<dbReference type="GO" id="GO:0008854">
    <property type="term" value="F:exodeoxyribonuclease V activity"/>
    <property type="evidence" value="ECO:0007669"/>
    <property type="project" value="UniProtKB-EC"/>
</dbReference>
<comment type="catalytic activity">
    <reaction evidence="15">
        <text>Exonucleolytic cleavage (in the presence of ATP) in either 5'- to 3'- or 3'- to 5'-direction to yield 5'-phosphooligonucleotides.</text>
        <dbReference type="EC" id="3.1.11.5"/>
    </reaction>
</comment>
<evidence type="ECO:0000259" key="17">
    <source>
        <dbReference type="PROSITE" id="PS51198"/>
    </source>
</evidence>
<gene>
    <name evidence="15 19" type="primary">recB</name>
    <name evidence="19" type="ORF">E3E15_01650</name>
</gene>
<evidence type="ECO:0000256" key="4">
    <source>
        <dbReference type="ARBA" id="ARBA00022763"/>
    </source>
</evidence>
<evidence type="ECO:0000256" key="10">
    <source>
        <dbReference type="ARBA" id="ARBA00023125"/>
    </source>
</evidence>
<evidence type="ECO:0000256" key="12">
    <source>
        <dbReference type="ARBA" id="ARBA00023235"/>
    </source>
</evidence>
<comment type="domain">
    <text evidence="15">The N-terminal DNA-binding domain is a ssDNA-dependent ATPase and has ATP-dependent 3'-5' helicase function. This domain interacts with RecC.</text>
</comment>
<dbReference type="Pfam" id="PF13361">
    <property type="entry name" value="UvrD_C"/>
    <property type="match status" value="2"/>
</dbReference>
<protein>
    <recommendedName>
        <fullName evidence="15">RecBCD enzyme subunit RecB</fullName>
        <ecNumber evidence="15">3.1.11.5</ecNumber>
        <ecNumber evidence="15">5.6.2.4</ecNumber>
    </recommendedName>
    <alternativeName>
        <fullName evidence="15">DNA 3'-5' helicase subunit RecB</fullName>
    </alternativeName>
    <alternativeName>
        <fullName evidence="15">Exonuclease V subunit RecB</fullName>
        <shortName evidence="15">ExoV subunit RecB</shortName>
    </alternativeName>
    <alternativeName>
        <fullName evidence="15">Helicase/nuclease RecBCD subunit RecB</fullName>
    </alternativeName>
</protein>
<evidence type="ECO:0000259" key="18">
    <source>
        <dbReference type="PROSITE" id="PS51217"/>
    </source>
</evidence>
<evidence type="ECO:0000256" key="1">
    <source>
        <dbReference type="ARBA" id="ARBA00022722"/>
    </source>
</evidence>
<comment type="similarity">
    <text evidence="15">Belongs to the helicase family. UvrD subfamily.</text>
</comment>
<reference evidence="19 20" key="1">
    <citation type="submission" date="2019-03" db="EMBL/GenBank/DDBJ databases">
        <title>Complete Genome Sequence of Allofrancisella frigidaquae Strain SYSU 10HL1970 Isolated from Water-Cooling Systems in China.</title>
        <authorList>
            <person name="Ohrman C."/>
            <person name="Uneklint I."/>
            <person name="Sjodin A."/>
        </authorList>
    </citation>
    <scope>NUCLEOTIDE SEQUENCE [LARGE SCALE GENOMIC DNA]</scope>
    <source>
        <strain evidence="19 20">SYSU 10HL1970</strain>
    </source>
</reference>
<dbReference type="Pfam" id="PF12705">
    <property type="entry name" value="PDDEXK_1"/>
    <property type="match status" value="1"/>
</dbReference>
<comment type="function">
    <text evidence="15">A helicase/nuclease that prepares dsDNA breaks (DSB) for recombinational DNA repair. Binds to DSBs and unwinds DNA via a highly rapid and processive ATP-dependent bidirectional helicase activity. Unwinds dsDNA until it encounters a Chi (crossover hotspot instigator) sequence from the 3' direction. Cuts ssDNA a few nucleotides 3' to the Chi site. The properties and activities of the enzyme are changed at Chi. The Chi-altered holoenzyme produces a long 3'-ssDNA overhang and facilitates RecA-binding to the ssDNA for homologous DNA recombination and repair. Holoenzyme degrades any linearized DNA that is unable to undergo homologous recombination. In the holoenzyme this subunit contributes ATPase, 3'-5' helicase, exonuclease activity and loads RecA onto ssDNA.</text>
</comment>
<proteinExistence type="inferred from homology"/>
<feature type="active site" description="For nuclease activity" evidence="15">
    <location>
        <position position="1046"/>
    </location>
</feature>
<dbReference type="RefSeq" id="WP_172106350.1">
    <property type="nucleotide sequence ID" value="NZ_CP038017.1"/>
</dbReference>
<dbReference type="GO" id="GO:0043138">
    <property type="term" value="F:3'-5' DNA helicase activity"/>
    <property type="evidence" value="ECO:0007669"/>
    <property type="project" value="UniProtKB-UniRule"/>
</dbReference>
<dbReference type="CDD" id="cd22352">
    <property type="entry name" value="RecB_C-like"/>
    <property type="match status" value="1"/>
</dbReference>
<dbReference type="Gene3D" id="1.10.3170.10">
    <property type="entry name" value="Recbcd, chain B, domain 2"/>
    <property type="match status" value="1"/>
</dbReference>
<evidence type="ECO:0000256" key="14">
    <source>
        <dbReference type="ARBA" id="ARBA00048988"/>
    </source>
</evidence>
<feature type="binding site" evidence="16">
    <location>
        <begin position="19"/>
        <end position="26"/>
    </location>
    <ligand>
        <name>ATP</name>
        <dbReference type="ChEBI" id="CHEBI:30616"/>
    </ligand>
</feature>
<dbReference type="PANTHER" id="PTHR11070">
    <property type="entry name" value="UVRD / RECB / PCRA DNA HELICASE FAMILY MEMBER"/>
    <property type="match status" value="1"/>
</dbReference>
<dbReference type="InterPro" id="IPR038726">
    <property type="entry name" value="PDDEXK_AddAB-type"/>
</dbReference>
<dbReference type="PROSITE" id="PS51198">
    <property type="entry name" value="UVRD_HELICASE_ATP_BIND"/>
    <property type="match status" value="1"/>
</dbReference>
<evidence type="ECO:0000256" key="2">
    <source>
        <dbReference type="ARBA" id="ARBA00022723"/>
    </source>
</evidence>
<dbReference type="InterPro" id="IPR027417">
    <property type="entry name" value="P-loop_NTPase"/>
</dbReference>
<dbReference type="Gene3D" id="3.40.50.300">
    <property type="entry name" value="P-loop containing nucleotide triphosphate hydrolases"/>
    <property type="match status" value="2"/>
</dbReference>
<feature type="domain" description="UvrD-like helicase C-terminal" evidence="18">
    <location>
        <begin position="457"/>
        <end position="714"/>
    </location>
</feature>
<dbReference type="GO" id="GO:0003677">
    <property type="term" value="F:DNA binding"/>
    <property type="evidence" value="ECO:0007669"/>
    <property type="project" value="UniProtKB-UniRule"/>
</dbReference>
<feature type="binding site" evidence="15">
    <location>
        <position position="917"/>
    </location>
    <ligand>
        <name>Mg(2+)</name>
        <dbReference type="ChEBI" id="CHEBI:18420"/>
    </ligand>
</feature>
<name>A0A6M3HWM0_9GAMM</name>
<evidence type="ECO:0000256" key="7">
    <source>
        <dbReference type="ARBA" id="ARBA00022839"/>
    </source>
</evidence>
<feature type="domain" description="UvrD-like helicase ATP-binding" evidence="17">
    <location>
        <begin position="1"/>
        <end position="423"/>
    </location>
</feature>
<dbReference type="InterPro" id="IPR011604">
    <property type="entry name" value="PDDEXK-like_dom_sf"/>
</dbReference>
<dbReference type="InterPro" id="IPR000212">
    <property type="entry name" value="DNA_helicase_UvrD/REP"/>
</dbReference>
<keyword evidence="9 15" id="KW-0460">Magnesium</keyword>
<dbReference type="SUPFAM" id="SSF52980">
    <property type="entry name" value="Restriction endonuclease-like"/>
    <property type="match status" value="1"/>
</dbReference>
<dbReference type="PROSITE" id="PS51217">
    <property type="entry name" value="UVRD_HELICASE_CTER"/>
    <property type="match status" value="1"/>
</dbReference>
<evidence type="ECO:0000256" key="16">
    <source>
        <dbReference type="PROSITE-ProRule" id="PRU00560"/>
    </source>
</evidence>
<keyword evidence="11 15" id="KW-0234">DNA repair</keyword>
<comment type="domain">
    <text evidence="15">The C-terminal domain has nuclease activity and interacts with RecD. It interacts with RecA, facilitating its loading onto ssDNA.</text>
</comment>
<keyword evidence="12 15" id="KW-0413">Isomerase</keyword>
<keyword evidence="3 15" id="KW-0547">Nucleotide-binding</keyword>
<dbReference type="NCBIfam" id="TIGR00609">
    <property type="entry name" value="recB"/>
    <property type="match status" value="1"/>
</dbReference>
<dbReference type="GO" id="GO:0009338">
    <property type="term" value="C:exodeoxyribonuclease V complex"/>
    <property type="evidence" value="ECO:0007669"/>
    <property type="project" value="TreeGrafter"/>
</dbReference>
<feature type="region of interest" description="Nuclease activity, interacts with RecD and RecA" evidence="15">
    <location>
        <begin position="861"/>
        <end position="1141"/>
    </location>
</feature>
<accession>A0A6M3HWM0</accession>
<dbReference type="GO" id="GO:0000724">
    <property type="term" value="P:double-strand break repair via homologous recombination"/>
    <property type="evidence" value="ECO:0007669"/>
    <property type="project" value="UniProtKB-UniRule"/>
</dbReference>
<keyword evidence="20" id="KW-1185">Reference proteome</keyword>
<evidence type="ECO:0000256" key="15">
    <source>
        <dbReference type="HAMAP-Rule" id="MF_01485"/>
    </source>
</evidence>
<evidence type="ECO:0000256" key="13">
    <source>
        <dbReference type="ARBA" id="ARBA00034617"/>
    </source>
</evidence>
<organism evidence="19 20">
    <name type="scientific">Allofrancisella frigidaquae</name>
    <dbReference type="NCBI Taxonomy" id="1085644"/>
    <lineage>
        <taxon>Bacteria</taxon>
        <taxon>Pseudomonadati</taxon>
        <taxon>Pseudomonadota</taxon>
        <taxon>Gammaproteobacteria</taxon>
        <taxon>Thiotrichales</taxon>
        <taxon>Francisellaceae</taxon>
        <taxon>Allofrancisella</taxon>
    </lineage>
</organism>
<comment type="catalytic activity">
    <reaction evidence="13 15">
        <text>Couples ATP hydrolysis with the unwinding of duplex DNA by translocating in the 3'-5' direction.</text>
        <dbReference type="EC" id="5.6.2.4"/>
    </reaction>
</comment>
<evidence type="ECO:0000313" key="20">
    <source>
        <dbReference type="Proteomes" id="UP000503320"/>
    </source>
</evidence>
<dbReference type="EC" id="5.6.2.4" evidence="15"/>
<dbReference type="AlphaFoldDB" id="A0A6M3HWM0"/>
<evidence type="ECO:0000256" key="3">
    <source>
        <dbReference type="ARBA" id="ARBA00022741"/>
    </source>
</evidence>
<keyword evidence="6 15" id="KW-0347">Helicase</keyword>
<dbReference type="HAMAP" id="MF_01485">
    <property type="entry name" value="RecB"/>
    <property type="match status" value="1"/>
</dbReference>
<comment type="miscellaneous">
    <text evidence="15">In the RecBCD complex, RecB has a slow 3'-5' helicase, an exonuclease activity and loads RecA onto ssDNA, RecD has a fast 5'-3' helicase activity, while RecC stimulates the ATPase and processivity of the RecB helicase and contributes to recognition of the Chi site.</text>
</comment>
<dbReference type="EC" id="3.1.11.5" evidence="15"/>
<evidence type="ECO:0000313" key="19">
    <source>
        <dbReference type="EMBL" id="QIV94126.1"/>
    </source>
</evidence>
<dbReference type="EMBL" id="CP038017">
    <property type="protein sequence ID" value="QIV94126.1"/>
    <property type="molecule type" value="Genomic_DNA"/>
</dbReference>
<keyword evidence="1 15" id="KW-0540">Nuclease</keyword>
<keyword evidence="8 15" id="KW-0067">ATP-binding</keyword>
<comment type="subunit">
    <text evidence="15">Heterotrimer of RecB, RecC and RecD. All subunits contribute to DNA-binding. Interacts with RecA.</text>
</comment>
<dbReference type="GO" id="GO:0005524">
    <property type="term" value="F:ATP binding"/>
    <property type="evidence" value="ECO:0007669"/>
    <property type="project" value="UniProtKB-UniRule"/>
</dbReference>
<evidence type="ECO:0000256" key="11">
    <source>
        <dbReference type="ARBA" id="ARBA00023204"/>
    </source>
</evidence>
<keyword evidence="2 15" id="KW-0479">Metal-binding</keyword>
<dbReference type="Proteomes" id="UP000503320">
    <property type="component" value="Chromosome"/>
</dbReference>
<dbReference type="Pfam" id="PF00580">
    <property type="entry name" value="UvrD-helicase"/>
    <property type="match status" value="1"/>
</dbReference>
<dbReference type="InterPro" id="IPR014017">
    <property type="entry name" value="DNA_helicase_UvrD-like_C"/>
</dbReference>
<dbReference type="InterPro" id="IPR014016">
    <property type="entry name" value="UvrD-like_ATP-bd"/>
</dbReference>
<dbReference type="Gene3D" id="1.10.486.10">
    <property type="entry name" value="PCRA, domain 4"/>
    <property type="match status" value="1"/>
</dbReference>
<evidence type="ECO:0000256" key="8">
    <source>
        <dbReference type="ARBA" id="ARBA00022840"/>
    </source>
</evidence>
<dbReference type="SUPFAM" id="SSF52540">
    <property type="entry name" value="P-loop containing nucleoside triphosphate hydrolases"/>
    <property type="match status" value="1"/>
</dbReference>
<dbReference type="KEGG" id="afri:E3E15_01650"/>
<dbReference type="InterPro" id="IPR011335">
    <property type="entry name" value="Restrct_endonuc-II-like"/>
</dbReference>
<sequence>MQPLDIKEMPLTGRHIIEASAGTGKTYNITELYVRLLLKKNLLPKNILVMTFTKDATQEIIGRVESKIREKLTTYDNNSSERKHLKKALLEIDEAAIFTIHGFCKKVLSEQAFASGIDMDVSMEVDTSELLLEATREYFRKYINSNEAKFNLLRSANWHTPENFINGSGQSSKGFREVILSNNEIEALSFEVIEKQLYEEKLKAFEEVSIHCDFIFEKLVNNHSKKSEREQEWNIIKEWCLDYKLTSIPKELLNFVNGNRYRNLKEEFEPIFCNLKALKDKYIKEIKDIDTYKQVFKAYVLAKQICLDIREEFKNLKAKNAVLDFDDLIIKLRDALKTSQELALFLQKEYPVALIDEFQDTDNEQYEILDTIYPLKKEELFLVMIGDPKQAIYRFRGGDIYTYLRAKQSAKYIWTMDTNWRSTNQMIAAYNRLFYKSDILSASKDYKEDVFSQGIGYQVIKAAKTLGERNFDDNLAAINYFLYDPKHEDAEKNLTTDDLRLQLAKWTASEIVKLLKTQKVQEEDIAILVQNSNQAKLITENLKEVGLSSVYLSERSNIYATDEACQLYTLLNGLSNHQDQKLLRQALATAFFGKTADDFLDYRSFDTSLKWQQIVERVKQLRKIWFTQGVMALIMELLHNDFVVREFNKERILTNILHLAELIKIAENKYKSKDQLINWLEKQMNNQSSSGQTELRLESDEKLIKIVTIHGSKGLEYPVVFVPFASDAKLEKNSPINKISMLEKTYYQIGEDQLVIKNIRLQGLEEAMRLLYVAVTRAVDRCYIGVANFNKSQYSPLALFLEYTETASWKDKIQKVTNNPNNYSELIIFDEIDFIGYKSRNSSIDLDKLVAKRFTKKVEKDWQLMSFSSITRSIHTQYEQPLDFKIDELKEDDKGTNTSSELKFRAAKGADTGNLLHNILELSDFSKPLDDQIIKEQMMIYKVIEEADFVHLKAWIEEIVRADIPNLYKRDNYFKLQNLTMERTLREAEFYLPVTNVSLFKKDIYQILAKYRNSNSLECDYQRLFGMLHGFIDLIFEYEGRFYVADYKTNYLGDKISDYNQEAMEIKNQQSMYDLQYLIYGVALHRFLRQNLENYEFDKNFGGVYYFYLRGFKDGYGVYSVILEKQIVLTLDSLFGEDNGL</sequence>
<feature type="binding site" evidence="15">
    <location>
        <position position="1033"/>
    </location>
    <ligand>
        <name>Mg(2+)</name>
        <dbReference type="ChEBI" id="CHEBI:18420"/>
    </ligand>
</feature>
<evidence type="ECO:0000256" key="6">
    <source>
        <dbReference type="ARBA" id="ARBA00022806"/>
    </source>
</evidence>
<dbReference type="GO" id="GO:0000287">
    <property type="term" value="F:magnesium ion binding"/>
    <property type="evidence" value="ECO:0007669"/>
    <property type="project" value="UniProtKB-UniRule"/>
</dbReference>
<keyword evidence="4 15" id="KW-0227">DNA damage</keyword>
<dbReference type="Gene3D" id="3.90.320.10">
    <property type="match status" value="1"/>
</dbReference>
<dbReference type="GO" id="GO:0005829">
    <property type="term" value="C:cytosol"/>
    <property type="evidence" value="ECO:0007669"/>
    <property type="project" value="TreeGrafter"/>
</dbReference>
<comment type="cofactor">
    <cofactor evidence="15">
        <name>Mg(2+)</name>
        <dbReference type="ChEBI" id="CHEBI:18420"/>
    </cofactor>
    <text evidence="15">Binds 1 Mg(2+) ion per subunit.</text>
</comment>
<evidence type="ECO:0000256" key="5">
    <source>
        <dbReference type="ARBA" id="ARBA00022801"/>
    </source>
</evidence>
<keyword evidence="10 15" id="KW-0238">DNA-binding</keyword>
<feature type="region of interest" description="DNA-binding and helicase activity, interacts with RecC" evidence="15">
    <location>
        <begin position="1"/>
        <end position="847"/>
    </location>
</feature>
<dbReference type="PANTHER" id="PTHR11070:SF23">
    <property type="entry name" value="RECBCD ENZYME SUBUNIT RECB"/>
    <property type="match status" value="1"/>
</dbReference>
<feature type="binding site" evidence="15">
    <location>
        <position position="1046"/>
    </location>
    <ligand>
        <name>Mg(2+)</name>
        <dbReference type="ChEBI" id="CHEBI:18420"/>
    </ligand>
</feature>
<evidence type="ECO:0000256" key="9">
    <source>
        <dbReference type="ARBA" id="ARBA00022842"/>
    </source>
</evidence>
<keyword evidence="7 15" id="KW-0269">Exonuclease</keyword>
<dbReference type="InterPro" id="IPR004586">
    <property type="entry name" value="RecB"/>
</dbReference>
<comment type="catalytic activity">
    <reaction evidence="14 15">
        <text>ATP + H2O = ADP + phosphate + H(+)</text>
        <dbReference type="Rhea" id="RHEA:13065"/>
        <dbReference type="ChEBI" id="CHEBI:15377"/>
        <dbReference type="ChEBI" id="CHEBI:15378"/>
        <dbReference type="ChEBI" id="CHEBI:30616"/>
        <dbReference type="ChEBI" id="CHEBI:43474"/>
        <dbReference type="ChEBI" id="CHEBI:456216"/>
        <dbReference type="EC" id="5.6.2.4"/>
    </reaction>
</comment>
<keyword evidence="5 15" id="KW-0378">Hydrolase</keyword>